<evidence type="ECO:0000313" key="8">
    <source>
        <dbReference type="EMBL" id="KAK2147833.1"/>
    </source>
</evidence>
<dbReference type="GO" id="GO:0030007">
    <property type="term" value="P:intracellular potassium ion homeostasis"/>
    <property type="evidence" value="ECO:0007669"/>
    <property type="project" value="TreeGrafter"/>
</dbReference>
<proteinExistence type="inferred from homology"/>
<comment type="subcellular location">
    <subcellularLocation>
        <location evidence="1">Membrane</location>
        <topology evidence="1">Single-pass type II membrane protein</topology>
    </subcellularLocation>
</comment>
<dbReference type="PANTHER" id="PTHR11523">
    <property type="entry name" value="SODIUM/POTASSIUM-DEPENDENT ATPASE BETA SUBUNIT"/>
    <property type="match status" value="1"/>
</dbReference>
<dbReference type="Pfam" id="PF00287">
    <property type="entry name" value="Na_K-ATPase"/>
    <property type="match status" value="2"/>
</dbReference>
<keyword evidence="9" id="KW-1185">Reference proteome</keyword>
<dbReference type="GO" id="GO:0001671">
    <property type="term" value="F:ATPase activator activity"/>
    <property type="evidence" value="ECO:0007669"/>
    <property type="project" value="TreeGrafter"/>
</dbReference>
<comment type="similarity">
    <text evidence="2">Belongs to the X(+)/potassium ATPases subunit beta family.</text>
</comment>
<keyword evidence="5 7" id="KW-1133">Transmembrane helix</keyword>
<evidence type="ECO:0000256" key="7">
    <source>
        <dbReference type="SAM" id="Phobius"/>
    </source>
</evidence>
<gene>
    <name evidence="8" type="ORF">LSH36_532g04037</name>
</gene>
<keyword evidence="3 7" id="KW-0812">Transmembrane</keyword>
<dbReference type="InterPro" id="IPR000402">
    <property type="entry name" value="Na/K_ATPase_sub_beta"/>
</dbReference>
<organism evidence="8 9">
    <name type="scientific">Paralvinella palmiformis</name>
    <dbReference type="NCBI Taxonomy" id="53620"/>
    <lineage>
        <taxon>Eukaryota</taxon>
        <taxon>Metazoa</taxon>
        <taxon>Spiralia</taxon>
        <taxon>Lophotrochozoa</taxon>
        <taxon>Annelida</taxon>
        <taxon>Polychaeta</taxon>
        <taxon>Sedentaria</taxon>
        <taxon>Canalipalpata</taxon>
        <taxon>Terebellida</taxon>
        <taxon>Terebelliformia</taxon>
        <taxon>Alvinellidae</taxon>
        <taxon>Paralvinella</taxon>
    </lineage>
</organism>
<evidence type="ECO:0000256" key="3">
    <source>
        <dbReference type="ARBA" id="ARBA00022692"/>
    </source>
</evidence>
<dbReference type="Gene3D" id="2.60.40.1660">
    <property type="entry name" value="Na, k-atpase alpha subunit"/>
    <property type="match status" value="2"/>
</dbReference>
<dbReference type="GO" id="GO:1990573">
    <property type="term" value="P:potassium ion import across plasma membrane"/>
    <property type="evidence" value="ECO:0007669"/>
    <property type="project" value="TreeGrafter"/>
</dbReference>
<dbReference type="GO" id="GO:0036376">
    <property type="term" value="P:sodium ion export across plasma membrane"/>
    <property type="evidence" value="ECO:0007669"/>
    <property type="project" value="TreeGrafter"/>
</dbReference>
<feature type="transmembrane region" description="Helical" evidence="7">
    <location>
        <begin position="59"/>
        <end position="84"/>
    </location>
</feature>
<dbReference type="InterPro" id="IPR038702">
    <property type="entry name" value="Na/K_ATPase_sub_beta_sf"/>
</dbReference>
<dbReference type="AlphaFoldDB" id="A0AAD9MXI6"/>
<dbReference type="Proteomes" id="UP001208570">
    <property type="component" value="Unassembled WGS sequence"/>
</dbReference>
<evidence type="ECO:0000256" key="4">
    <source>
        <dbReference type="ARBA" id="ARBA00022968"/>
    </source>
</evidence>
<keyword evidence="6 7" id="KW-0472">Membrane</keyword>
<evidence type="ECO:0000313" key="9">
    <source>
        <dbReference type="Proteomes" id="UP001208570"/>
    </source>
</evidence>
<evidence type="ECO:0000256" key="5">
    <source>
        <dbReference type="ARBA" id="ARBA00022989"/>
    </source>
</evidence>
<dbReference type="PANTHER" id="PTHR11523:SF28">
    <property type="entry name" value="NA_K-ATPASE BETA SUBUNIT ISOFORM 4-RELATED"/>
    <property type="match status" value="1"/>
</dbReference>
<accession>A0AAD9MXI6</accession>
<comment type="caution">
    <text evidence="8">The sequence shown here is derived from an EMBL/GenBank/DDBJ whole genome shotgun (WGS) entry which is preliminary data.</text>
</comment>
<evidence type="ECO:0008006" key="10">
    <source>
        <dbReference type="Google" id="ProtNLM"/>
    </source>
</evidence>
<sequence length="278" mass="32338">MNSSRENLLDSEEYLTILSPEKYKKQGNRQKWPQLRDFLFDTKTGSFLGRPKSEWSLVVAFYGVFYLSLLVYFGILIGILTAILDEIHPWRQGMDSPLKFTPGLAFRPMPFFQTKLVRFIQGKPSTYKPYTDHIQAFLLEYENEKQVGENFIDCEKGKPPDQLQKVCRFNVDQLGGLCTWQRDYGYDEGKPCVILKLNKYPADHENIGNISYWPAEGWPGYFFPYLNQEGFRSPLVMIRFDNPINGVLIQVACYAWAKNIRQHLNDQLGVVTFELMVD</sequence>
<evidence type="ECO:0000256" key="1">
    <source>
        <dbReference type="ARBA" id="ARBA00004606"/>
    </source>
</evidence>
<dbReference type="GO" id="GO:0006883">
    <property type="term" value="P:intracellular sodium ion homeostasis"/>
    <property type="evidence" value="ECO:0007669"/>
    <property type="project" value="TreeGrafter"/>
</dbReference>
<reference evidence="8" key="1">
    <citation type="journal article" date="2023" name="Mol. Biol. Evol.">
        <title>Third-Generation Sequencing Reveals the Adaptive Role of the Epigenome in Three Deep-Sea Polychaetes.</title>
        <authorList>
            <person name="Perez M."/>
            <person name="Aroh O."/>
            <person name="Sun Y."/>
            <person name="Lan Y."/>
            <person name="Juniper S.K."/>
            <person name="Young C.R."/>
            <person name="Angers B."/>
            <person name="Qian P.Y."/>
        </authorList>
    </citation>
    <scope>NUCLEOTIDE SEQUENCE</scope>
    <source>
        <strain evidence="8">P08H-3</strain>
    </source>
</reference>
<keyword evidence="4" id="KW-0735">Signal-anchor</keyword>
<evidence type="ECO:0000256" key="2">
    <source>
        <dbReference type="ARBA" id="ARBA00005876"/>
    </source>
</evidence>
<protein>
    <recommendedName>
        <fullName evidence="10">Sodium/potassium-transporting ATPase subunit beta-1</fullName>
    </recommendedName>
</protein>
<evidence type="ECO:0000256" key="6">
    <source>
        <dbReference type="ARBA" id="ARBA00023136"/>
    </source>
</evidence>
<dbReference type="EMBL" id="JAODUP010000534">
    <property type="protein sequence ID" value="KAK2147833.1"/>
    <property type="molecule type" value="Genomic_DNA"/>
</dbReference>
<name>A0AAD9MXI6_9ANNE</name>
<dbReference type="GO" id="GO:0005890">
    <property type="term" value="C:sodium:potassium-exchanging ATPase complex"/>
    <property type="evidence" value="ECO:0007669"/>
    <property type="project" value="InterPro"/>
</dbReference>